<dbReference type="SUPFAM" id="SSF82199">
    <property type="entry name" value="SET domain"/>
    <property type="match status" value="1"/>
</dbReference>
<dbReference type="InterPro" id="IPR001214">
    <property type="entry name" value="SET_dom"/>
</dbReference>
<dbReference type="AlphaFoldDB" id="A0A5D3AUC6"/>
<dbReference type="Pfam" id="PF00856">
    <property type="entry name" value="SET"/>
    <property type="match status" value="1"/>
</dbReference>
<dbReference type="PANTHER" id="PTHR47332:SF4">
    <property type="entry name" value="SET DOMAIN-CONTAINING PROTEIN 5"/>
    <property type="match status" value="1"/>
</dbReference>
<feature type="region of interest" description="Disordered" evidence="1">
    <location>
        <begin position="24"/>
        <end position="45"/>
    </location>
</feature>
<keyword evidence="4" id="KW-1185">Reference proteome</keyword>
<feature type="compositionally biased region" description="Basic and acidic residues" evidence="1">
    <location>
        <begin position="174"/>
        <end position="205"/>
    </location>
</feature>
<sequence length="757" mass="83925">MSPAKSMANHSLFDVSGIYFRHLDEPPARSSSHSDSPKADDEGEDIFQWDLVRSWPSITPPCAVVIGANNSTGPARRSSAPSDLERRGGGGASGLAAGGLTRTRKLPKGEMEVRITRAVSASELNASPPLTTTISHSADVVVSVPHSLGREEVVLDKAEVVDPQVSLQHSSTIMDRHQLGSEKKIEERSRNEESSVQEKKTDPHLEAIPQDSISSTMTPKHDPSANPTTPPRQQPTLPETPSHPSTFSPESSPDFRPSRPYLSPIYEHQPKPFSPFSDPGHEEPPQTMGDPHTPVRQEQRQRPVTPESESSASAAARAAAYHLHLQENVEAMAGVVSKLNLSDNKKPNNPRFPGPESTNTTLPDLSANPVSTQPPSQPPSTSHNNPSPQTKLSKGQKKRQKKKKRQSEIADGMTGYWWRIGFVSATSDDETLFAARHIPRGRVFMWEFPVAITEPNFNRKKAEAIYQQRKGEPENKEVLDALPNMYPELGIYGAFLTNSLPLGSKGGQVVVAQVSALGRSCVPNARWMFDEATNWVYVIALRDIALGEPLTIRHPEGYNTSTYRKSSFAKRGITCTCPLCLLTPSQIQLSDNNRNTYSTLNQHFLSSFRSAPLPTLLSMIQKILVLLAKEGLWEMLYARFLDGFVVCVAFSDEESAKEWGRGARDAGCLVEWYGGEEFRNIDFWFKDPKSHPVWGKRGSSRGWGPGEEVLEVTLGDFDYEEWKHDIEEKPLGKYAYPPEEEDYSWVVWEVTAGGRMC</sequence>
<dbReference type="Proteomes" id="UP000322245">
    <property type="component" value="Unassembled WGS sequence"/>
</dbReference>
<evidence type="ECO:0000256" key="1">
    <source>
        <dbReference type="SAM" id="MobiDB-lite"/>
    </source>
</evidence>
<feature type="domain" description="SET" evidence="2">
    <location>
        <begin position="432"/>
        <end position="552"/>
    </location>
</feature>
<evidence type="ECO:0000313" key="3">
    <source>
        <dbReference type="EMBL" id="TYJ55035.1"/>
    </source>
</evidence>
<organism evidence="3 4">
    <name type="scientific">Cryptococcus floricola</name>
    <dbReference type="NCBI Taxonomy" id="2591691"/>
    <lineage>
        <taxon>Eukaryota</taxon>
        <taxon>Fungi</taxon>
        <taxon>Dikarya</taxon>
        <taxon>Basidiomycota</taxon>
        <taxon>Agaricomycotina</taxon>
        <taxon>Tremellomycetes</taxon>
        <taxon>Tremellales</taxon>
        <taxon>Cryptococcaceae</taxon>
        <taxon>Cryptococcus</taxon>
    </lineage>
</organism>
<evidence type="ECO:0000259" key="2">
    <source>
        <dbReference type="Pfam" id="PF00856"/>
    </source>
</evidence>
<dbReference type="InterPro" id="IPR053185">
    <property type="entry name" value="SET_domain_protein"/>
</dbReference>
<reference evidence="3 4" key="1">
    <citation type="submission" date="2017-05" db="EMBL/GenBank/DDBJ databases">
        <title>The Genome Sequence of Tsuchiyaea wingfieldii DSM 27421.</title>
        <authorList>
            <person name="Cuomo C."/>
            <person name="Passer A."/>
            <person name="Billmyre B."/>
            <person name="Heitman J."/>
        </authorList>
    </citation>
    <scope>NUCLEOTIDE SEQUENCE [LARGE SCALE GENOMIC DNA]</scope>
    <source>
        <strain evidence="3 4">DSM 27421</strain>
    </source>
</reference>
<feature type="compositionally biased region" description="Basic residues" evidence="1">
    <location>
        <begin position="394"/>
        <end position="405"/>
    </location>
</feature>
<dbReference type="Gene3D" id="2.170.270.10">
    <property type="entry name" value="SET domain"/>
    <property type="match status" value="1"/>
</dbReference>
<feature type="compositionally biased region" description="Polar residues" evidence="1">
    <location>
        <begin position="242"/>
        <end position="251"/>
    </location>
</feature>
<feature type="region of interest" description="Disordered" evidence="1">
    <location>
        <begin position="340"/>
        <end position="408"/>
    </location>
</feature>
<proteinExistence type="predicted"/>
<feature type="compositionally biased region" description="Low complexity" evidence="1">
    <location>
        <begin position="368"/>
        <end position="390"/>
    </location>
</feature>
<dbReference type="CDD" id="cd20071">
    <property type="entry name" value="SET_SMYD"/>
    <property type="match status" value="1"/>
</dbReference>
<name>A0A5D3AUC6_9TREE</name>
<feature type="compositionally biased region" description="Low complexity" evidence="1">
    <location>
        <begin position="307"/>
        <end position="319"/>
    </location>
</feature>
<dbReference type="InterPro" id="IPR046341">
    <property type="entry name" value="SET_dom_sf"/>
</dbReference>
<feature type="region of interest" description="Disordered" evidence="1">
    <location>
        <begin position="69"/>
        <end position="104"/>
    </location>
</feature>
<dbReference type="EMBL" id="NIDF01000047">
    <property type="protein sequence ID" value="TYJ55035.1"/>
    <property type="molecule type" value="Genomic_DNA"/>
</dbReference>
<evidence type="ECO:0000313" key="4">
    <source>
        <dbReference type="Proteomes" id="UP000322245"/>
    </source>
</evidence>
<accession>A0A5D3AUC6</accession>
<gene>
    <name evidence="3" type="ORF">B9479_004258</name>
</gene>
<feature type="region of interest" description="Disordered" evidence="1">
    <location>
        <begin position="166"/>
        <end position="319"/>
    </location>
</feature>
<protein>
    <recommendedName>
        <fullName evidence="2">SET domain-containing protein</fullName>
    </recommendedName>
</protein>
<comment type="caution">
    <text evidence="3">The sequence shown here is derived from an EMBL/GenBank/DDBJ whole genome shotgun (WGS) entry which is preliminary data.</text>
</comment>
<dbReference type="PANTHER" id="PTHR47332">
    <property type="entry name" value="SET DOMAIN-CONTAINING PROTEIN 5"/>
    <property type="match status" value="1"/>
</dbReference>